<dbReference type="SMART" id="SM00832">
    <property type="entry name" value="C8"/>
    <property type="match status" value="1"/>
</dbReference>
<dbReference type="GO" id="GO:0005615">
    <property type="term" value="C:extracellular space"/>
    <property type="evidence" value="ECO:0007669"/>
    <property type="project" value="TreeGrafter"/>
</dbReference>
<keyword evidence="4" id="KW-1015">Disulfide bond</keyword>
<evidence type="ECO:0000256" key="1">
    <source>
        <dbReference type="ARBA" id="ARBA00004613"/>
    </source>
</evidence>
<evidence type="ECO:0000256" key="6">
    <source>
        <dbReference type="SAM" id="MobiDB-lite"/>
    </source>
</evidence>
<comment type="caution">
    <text evidence="8">The sequence shown here is derived from an EMBL/GenBank/DDBJ whole genome shotgun (WGS) entry which is preliminary data.</text>
</comment>
<evidence type="ECO:0000259" key="7">
    <source>
        <dbReference type="PROSITE" id="PS51233"/>
    </source>
</evidence>
<dbReference type="InterPro" id="IPR014853">
    <property type="entry name" value="VWF/SSPO/ZAN-like_Cys-rich_dom"/>
</dbReference>
<feature type="region of interest" description="Disordered" evidence="6">
    <location>
        <begin position="534"/>
        <end position="568"/>
    </location>
</feature>
<reference evidence="8 9" key="1">
    <citation type="submission" date="2019-09" db="EMBL/GenBank/DDBJ databases">
        <title>Bird 10,000 Genomes (B10K) Project - Family phase.</title>
        <authorList>
            <person name="Zhang G."/>
        </authorList>
    </citation>
    <scope>NUCLEOTIDE SEQUENCE [LARGE SCALE GENOMIC DNA]</scope>
    <source>
        <strain evidence="8">B10K-CU-031-08</strain>
        <tissue evidence="8">Muscle</tissue>
    </source>
</reference>
<name>A0A7L4MMG9_GLAPT</name>
<dbReference type="Pfam" id="PF08742">
    <property type="entry name" value="C8"/>
    <property type="match status" value="1"/>
</dbReference>
<feature type="domain" description="VWFD" evidence="7">
    <location>
        <begin position="1"/>
        <end position="54"/>
    </location>
</feature>
<evidence type="ECO:0000256" key="2">
    <source>
        <dbReference type="ARBA" id="ARBA00022525"/>
    </source>
</evidence>
<feature type="compositionally biased region" description="Basic residues" evidence="6">
    <location>
        <begin position="539"/>
        <end position="555"/>
    </location>
</feature>
<proteinExistence type="predicted"/>
<evidence type="ECO:0000313" key="9">
    <source>
        <dbReference type="Proteomes" id="UP000583049"/>
    </source>
</evidence>
<feature type="non-terminal residue" evidence="8">
    <location>
        <position position="1043"/>
    </location>
</feature>
<comment type="subcellular location">
    <subcellularLocation>
        <location evidence="1">Secreted</location>
    </subcellularLocation>
</comment>
<dbReference type="FunFam" id="2.10.25.10:FF:000153">
    <property type="entry name" value="MUC5B isoform 1"/>
    <property type="match status" value="1"/>
</dbReference>
<gene>
    <name evidence="8" type="primary">Fcgbp_1</name>
    <name evidence="8" type="ORF">GLAPRA_R13650</name>
</gene>
<evidence type="ECO:0000256" key="3">
    <source>
        <dbReference type="ARBA" id="ARBA00022737"/>
    </source>
</evidence>
<dbReference type="Proteomes" id="UP000583049">
    <property type="component" value="Unassembled WGS sequence"/>
</dbReference>
<organism evidence="8 9">
    <name type="scientific">Glareola pratincola</name>
    <name type="common">Collared pratincole</name>
    <name type="synonym">Hirundo pratincola</name>
    <dbReference type="NCBI Taxonomy" id="43316"/>
    <lineage>
        <taxon>Eukaryota</taxon>
        <taxon>Metazoa</taxon>
        <taxon>Chordata</taxon>
        <taxon>Craniata</taxon>
        <taxon>Vertebrata</taxon>
        <taxon>Euteleostomi</taxon>
        <taxon>Archelosauria</taxon>
        <taxon>Archosauria</taxon>
        <taxon>Dinosauria</taxon>
        <taxon>Saurischia</taxon>
        <taxon>Theropoda</taxon>
        <taxon>Coelurosauria</taxon>
        <taxon>Aves</taxon>
        <taxon>Neognathae</taxon>
        <taxon>Neoaves</taxon>
        <taxon>Charadriiformes</taxon>
        <taxon>Glareolidae</taxon>
        <taxon>Glareola</taxon>
    </lineage>
</organism>
<dbReference type="CDD" id="cd19941">
    <property type="entry name" value="TIL"/>
    <property type="match status" value="2"/>
</dbReference>
<dbReference type="SMART" id="SM00216">
    <property type="entry name" value="VWD"/>
    <property type="match status" value="2"/>
</dbReference>
<dbReference type="Gene3D" id="2.10.25.10">
    <property type="entry name" value="Laminin"/>
    <property type="match status" value="2"/>
</dbReference>
<dbReference type="AlphaFoldDB" id="A0A7L4MMG9"/>
<evidence type="ECO:0000313" key="8">
    <source>
        <dbReference type="EMBL" id="NXY78980.1"/>
    </source>
</evidence>
<dbReference type="FunFam" id="2.10.25.10:FF:000055">
    <property type="entry name" value="alpha-tectorin isoform X1"/>
    <property type="match status" value="1"/>
</dbReference>
<dbReference type="Pfam" id="PF01826">
    <property type="entry name" value="TIL"/>
    <property type="match status" value="2"/>
</dbReference>
<dbReference type="GO" id="GO:0031012">
    <property type="term" value="C:extracellular matrix"/>
    <property type="evidence" value="ECO:0007669"/>
    <property type="project" value="TreeGrafter"/>
</dbReference>
<keyword evidence="2" id="KW-0964">Secreted</keyword>
<keyword evidence="5" id="KW-0325">Glycoprotein</keyword>
<keyword evidence="3" id="KW-0677">Repeat</keyword>
<dbReference type="InterPro" id="IPR050780">
    <property type="entry name" value="Mucin_vWF_Thrombospondin_sf"/>
</dbReference>
<accession>A0A7L4MMG9</accession>
<dbReference type="Pfam" id="PF12714">
    <property type="entry name" value="TILa"/>
    <property type="match status" value="2"/>
</dbReference>
<feature type="domain" description="VWFD" evidence="7">
    <location>
        <begin position="870"/>
        <end position="1042"/>
    </location>
</feature>
<feature type="domain" description="VWFD" evidence="7">
    <location>
        <begin position="94"/>
        <end position="272"/>
    </location>
</feature>
<dbReference type="PANTHER" id="PTHR11339:SF244">
    <property type="entry name" value="IGGFC-BINDING PROTEIN"/>
    <property type="match status" value="1"/>
</dbReference>
<protein>
    <submittedName>
        <fullName evidence="8">FCGBP protein</fullName>
    </submittedName>
</protein>
<dbReference type="InterPro" id="IPR025615">
    <property type="entry name" value="TILa_dom"/>
</dbReference>
<dbReference type="Pfam" id="PF00094">
    <property type="entry name" value="VWD"/>
    <property type="match status" value="3"/>
</dbReference>
<sequence length="1043" mass="112098">LIDLPSSYYKHTCGLCGNFNLKPEDDIPQSGTDLAAVVAWAQGWKEFWADETCQSRCRCDPDLGMVVCKEAGCKLGETCAMVKGVRRCVAKSHSTCVATGDPHYTTFDGRRYDFMGTCVYQLAALCSDDPTLVPFNVTVENNNRGSRVVSYTKEVTLNAYNMTLSLSQAHPQKLKVNGILVDLPFNHGDKLRVFLKGVHGFIKTDFEVVVTFDWYSYARVILPNTYSRAVCGLCGNADGDPQDDFALPDGQQVADPIQFADSWKVADVPGCGAGCTEGCKVCTEAEKRAYRGDKHCGLLVKQRGPFAACHSTVDPTPYFDDCLFDTCLYEGHQETVCRSLSAYVTACQSRGVRIKPWRTFAFCSPVCPPNQHYELCGPSCPATCRGQEAAEECEDEAKSSCAEGCFCDQGFLLSGDRCVPLSRCGCWHRERYYQAGEEFFSCPRCSERCACRGGGAVECQPADCGAAEACGVQDGVLGCYPQDCGRCQVLGPVSYSTFDGRPLRFAGTCAYAAAVACTRVAFPEAAAVARTRVGNSRGRGSRMHRGCNSRGRGGRMHQGCVSRGRGGRTHRGWQFLRPQRSHAPGLSFPRLRRSHAPGLCFPRLQRSHAPGLRFPRLRQSHAPGLRFPRLRRSHAPGLQFPRPQRSHAPGLAIPEAAAVACTGVAIPKAAALARTGVAFPEAAAVARTGVAFPEAVAVACTRVAFPEAAAVARTRVAFSEAAAVARTRVAFPEAAAVACTGVGNSRGHSTRMHQALSCPPNSRYELCTRSCDYTCAGLSAGPRCTDKCFEGCRCHEGFLFNGAECVPAGSCGCLFHGRYFEIAETVLSPDCSQSCTCRAAGGMHCRAAACPFGQVCGLEDGVRGCVEQPGRCTLAPAARFASFDGATGPTTATGVYVLAALCDHLRPNWFRLLADVGENQDRPTVVALHLFSPKAFLTVKRDKKVWVNGVPATLPVEVSKGLTVKETRGTVWITQEPEFVIGLSPAGEVTATVARDLSQRLCGMCGNYDGDAANDLQGPDGKLAGDAGAAAKAWRAPDFTRHV</sequence>
<dbReference type="InterPro" id="IPR002919">
    <property type="entry name" value="TIL_dom"/>
</dbReference>
<dbReference type="PANTHER" id="PTHR11339">
    <property type="entry name" value="EXTRACELLULAR MATRIX GLYCOPROTEIN RELATED"/>
    <property type="match status" value="1"/>
</dbReference>
<evidence type="ECO:0000256" key="5">
    <source>
        <dbReference type="ARBA" id="ARBA00023180"/>
    </source>
</evidence>
<dbReference type="EMBL" id="VWPO01004913">
    <property type="protein sequence ID" value="NXY78980.1"/>
    <property type="molecule type" value="Genomic_DNA"/>
</dbReference>
<dbReference type="InterPro" id="IPR036084">
    <property type="entry name" value="Ser_inhib-like_sf"/>
</dbReference>
<dbReference type="InterPro" id="IPR001846">
    <property type="entry name" value="VWF_type-D"/>
</dbReference>
<feature type="non-terminal residue" evidence="8">
    <location>
        <position position="1"/>
    </location>
</feature>
<dbReference type="PROSITE" id="PS51233">
    <property type="entry name" value="VWFD"/>
    <property type="match status" value="3"/>
</dbReference>
<dbReference type="SUPFAM" id="SSF57567">
    <property type="entry name" value="Serine protease inhibitors"/>
    <property type="match status" value="2"/>
</dbReference>
<keyword evidence="9" id="KW-1185">Reference proteome</keyword>
<evidence type="ECO:0000256" key="4">
    <source>
        <dbReference type="ARBA" id="ARBA00023157"/>
    </source>
</evidence>